<evidence type="ECO:0000256" key="11">
    <source>
        <dbReference type="ARBA" id="ARBA00022833"/>
    </source>
</evidence>
<comment type="caution">
    <text evidence="18">The sequence shown here is derived from an EMBL/GenBank/DDBJ whole genome shotgun (WGS) entry which is preliminary data.</text>
</comment>
<gene>
    <name evidence="18" type="ORF">TIFTF001_003089</name>
</gene>
<reference evidence="18" key="1">
    <citation type="submission" date="2023-07" db="EMBL/GenBank/DDBJ databases">
        <title>draft genome sequence of fig (Ficus carica).</title>
        <authorList>
            <person name="Takahashi T."/>
            <person name="Nishimura K."/>
        </authorList>
    </citation>
    <scope>NUCLEOTIDE SEQUENCE</scope>
</reference>
<organism evidence="18 19">
    <name type="scientific">Ficus carica</name>
    <name type="common">Common fig</name>
    <dbReference type="NCBI Taxonomy" id="3494"/>
    <lineage>
        <taxon>Eukaryota</taxon>
        <taxon>Viridiplantae</taxon>
        <taxon>Streptophyta</taxon>
        <taxon>Embryophyta</taxon>
        <taxon>Tracheophyta</taxon>
        <taxon>Spermatophyta</taxon>
        <taxon>Magnoliopsida</taxon>
        <taxon>eudicotyledons</taxon>
        <taxon>Gunneridae</taxon>
        <taxon>Pentapetalae</taxon>
        <taxon>rosids</taxon>
        <taxon>fabids</taxon>
        <taxon>Rosales</taxon>
        <taxon>Moraceae</taxon>
        <taxon>Ficeae</taxon>
        <taxon>Ficus</taxon>
    </lineage>
</organism>
<evidence type="ECO:0000256" key="7">
    <source>
        <dbReference type="ARBA" id="ARBA00022723"/>
    </source>
</evidence>
<evidence type="ECO:0000256" key="5">
    <source>
        <dbReference type="ARBA" id="ARBA00022679"/>
    </source>
</evidence>
<comment type="similarity">
    <text evidence="14">Belongs to the RING-type zinc finger family. ATL subfamily.</text>
</comment>
<feature type="chain" id="PRO_5041709881" description="RING-type E3 ubiquitin transferase" evidence="16">
    <location>
        <begin position="28"/>
        <end position="280"/>
    </location>
</feature>
<comment type="catalytic activity">
    <reaction evidence="1">
        <text>S-ubiquitinyl-[E2 ubiquitin-conjugating enzyme]-L-cysteine + [acceptor protein]-L-lysine = [E2 ubiquitin-conjugating enzyme]-L-cysteine + N(6)-ubiquitinyl-[acceptor protein]-L-lysine.</text>
        <dbReference type="EC" id="2.3.2.27"/>
    </reaction>
</comment>
<dbReference type="EC" id="2.3.2.27" evidence="4"/>
<dbReference type="AlphaFoldDB" id="A0AA87ZQW2"/>
<evidence type="ECO:0000256" key="6">
    <source>
        <dbReference type="ARBA" id="ARBA00022692"/>
    </source>
</evidence>
<feature type="transmembrane region" description="Helical" evidence="15">
    <location>
        <begin position="214"/>
        <end position="237"/>
    </location>
</feature>
<feature type="signal peptide" evidence="16">
    <location>
        <begin position="1"/>
        <end position="27"/>
    </location>
</feature>
<dbReference type="GO" id="GO:0030247">
    <property type="term" value="F:polysaccharide binding"/>
    <property type="evidence" value="ECO:0007669"/>
    <property type="project" value="InterPro"/>
</dbReference>
<evidence type="ECO:0000256" key="16">
    <source>
        <dbReference type="SAM" id="SignalP"/>
    </source>
</evidence>
<sequence>MANFTFFFTITFIFSLTSIFLHSKAYTKCPNIGGPDIRFPFDTKGERQAHPKTDSAFELVCKEDTTTIHFQSYGDLVVKSISYDAERLDLADPKSCVHEVFLNLNLSDTPFRYYYRVKSYTYLNCSAKLSPGFEEIPCLSGSGNYVYTVEPSMDVPESCKPIKTVDIPFKYSPYLADNSFGLRLTWGFLEDQDCDGKEGPCGLRVQNGGFRMGLVQVLSGVFVFAVAFAFLVIKMIYRSRKPVCQMKSGNDQVENIEKCLGEYQVFVSDEAYAEKVGDRC</sequence>
<evidence type="ECO:0000256" key="1">
    <source>
        <dbReference type="ARBA" id="ARBA00000900"/>
    </source>
</evidence>
<dbReference type="PANTHER" id="PTHR46279:SF12">
    <property type="entry name" value="RING-TYPE E3 UBIQUITIN TRANSFERASE"/>
    <property type="match status" value="1"/>
</dbReference>
<evidence type="ECO:0000259" key="17">
    <source>
        <dbReference type="Pfam" id="PF13947"/>
    </source>
</evidence>
<accession>A0AA87ZQW2</accession>
<evidence type="ECO:0000256" key="2">
    <source>
        <dbReference type="ARBA" id="ARBA00004167"/>
    </source>
</evidence>
<dbReference type="GO" id="GO:0016020">
    <property type="term" value="C:membrane"/>
    <property type="evidence" value="ECO:0007669"/>
    <property type="project" value="UniProtKB-SubCell"/>
</dbReference>
<evidence type="ECO:0000256" key="4">
    <source>
        <dbReference type="ARBA" id="ARBA00012483"/>
    </source>
</evidence>
<name>A0AA87ZQW2_FICCA</name>
<evidence type="ECO:0000256" key="15">
    <source>
        <dbReference type="SAM" id="Phobius"/>
    </source>
</evidence>
<evidence type="ECO:0000256" key="12">
    <source>
        <dbReference type="ARBA" id="ARBA00022989"/>
    </source>
</evidence>
<dbReference type="GO" id="GO:0008270">
    <property type="term" value="F:zinc ion binding"/>
    <property type="evidence" value="ECO:0007669"/>
    <property type="project" value="UniProtKB-KW"/>
</dbReference>
<proteinExistence type="inferred from homology"/>
<feature type="domain" description="Wall-associated receptor kinase galacturonan-binding" evidence="17">
    <location>
        <begin position="33"/>
        <end position="92"/>
    </location>
</feature>
<comment type="subcellular location">
    <subcellularLocation>
        <location evidence="2">Membrane</location>
        <topology evidence="2">Single-pass membrane protein</topology>
    </subcellularLocation>
</comment>
<dbReference type="EMBL" id="BTGU01000003">
    <property type="protein sequence ID" value="GMN31066.1"/>
    <property type="molecule type" value="Genomic_DNA"/>
</dbReference>
<dbReference type="GO" id="GO:0061630">
    <property type="term" value="F:ubiquitin protein ligase activity"/>
    <property type="evidence" value="ECO:0007669"/>
    <property type="project" value="UniProtKB-EC"/>
</dbReference>
<keyword evidence="5" id="KW-0808">Transferase</keyword>
<keyword evidence="13 15" id="KW-0472">Membrane</keyword>
<comment type="pathway">
    <text evidence="3">Protein modification; protein ubiquitination.</text>
</comment>
<keyword evidence="8 16" id="KW-0732">Signal</keyword>
<keyword evidence="12 15" id="KW-1133">Transmembrane helix</keyword>
<evidence type="ECO:0000256" key="10">
    <source>
        <dbReference type="ARBA" id="ARBA00022786"/>
    </source>
</evidence>
<evidence type="ECO:0000313" key="18">
    <source>
        <dbReference type="EMBL" id="GMN31066.1"/>
    </source>
</evidence>
<dbReference type="InterPro" id="IPR046948">
    <property type="entry name" value="ATL20-22-like"/>
</dbReference>
<keyword evidence="9" id="KW-0863">Zinc-finger</keyword>
<evidence type="ECO:0000256" key="13">
    <source>
        <dbReference type="ARBA" id="ARBA00023136"/>
    </source>
</evidence>
<keyword evidence="6 15" id="KW-0812">Transmembrane</keyword>
<dbReference type="Proteomes" id="UP001187192">
    <property type="component" value="Unassembled WGS sequence"/>
</dbReference>
<keyword evidence="19" id="KW-1185">Reference proteome</keyword>
<evidence type="ECO:0000256" key="9">
    <source>
        <dbReference type="ARBA" id="ARBA00022771"/>
    </source>
</evidence>
<dbReference type="InterPro" id="IPR025287">
    <property type="entry name" value="WAK_GUB"/>
</dbReference>
<evidence type="ECO:0000256" key="3">
    <source>
        <dbReference type="ARBA" id="ARBA00004906"/>
    </source>
</evidence>
<keyword evidence="7" id="KW-0479">Metal-binding</keyword>
<protein>
    <recommendedName>
        <fullName evidence="4">RING-type E3 ubiquitin transferase</fullName>
        <ecNumber evidence="4">2.3.2.27</ecNumber>
    </recommendedName>
</protein>
<dbReference type="Pfam" id="PF13947">
    <property type="entry name" value="GUB_WAK_bind"/>
    <property type="match status" value="1"/>
</dbReference>
<dbReference type="PANTHER" id="PTHR46279">
    <property type="entry name" value="RING/U-BOX SUPERFAMILY PROTEIN"/>
    <property type="match status" value="1"/>
</dbReference>
<evidence type="ECO:0000313" key="19">
    <source>
        <dbReference type="Proteomes" id="UP001187192"/>
    </source>
</evidence>
<keyword evidence="10" id="KW-0833">Ubl conjugation pathway</keyword>
<keyword evidence="11" id="KW-0862">Zinc</keyword>
<evidence type="ECO:0000256" key="8">
    <source>
        <dbReference type="ARBA" id="ARBA00022729"/>
    </source>
</evidence>
<evidence type="ECO:0000256" key="14">
    <source>
        <dbReference type="ARBA" id="ARBA00024209"/>
    </source>
</evidence>